<reference evidence="4" key="1">
    <citation type="submission" date="2016-06" db="UniProtKB">
        <authorList>
            <consortium name="WormBaseParasite"/>
        </authorList>
    </citation>
    <scope>IDENTIFICATION</scope>
</reference>
<reference evidence="2 3" key="2">
    <citation type="submission" date="2018-11" db="EMBL/GenBank/DDBJ databases">
        <authorList>
            <consortium name="Pathogen Informatics"/>
        </authorList>
    </citation>
    <scope>NUCLEOTIDE SEQUENCE [LARGE SCALE GENOMIC DNA]</scope>
</reference>
<sequence length="203" mass="20925">MYECAVQLPQQALHLAAKSQLDLLNSVVPPNVALIPPNTSASSNAAAAVPVAAAAASKAVPAATAMSKMSFVMPKHGVTQPFTGVAAKPVLPFTVGTTAKQVQKQPQQVQLTSAMATPVRAPHALNTPTAATTAATPAWTLGVLSQAAETKTSSKAEIGATRFHSVVTTANKFSGKATKEDERLESGREIKGFGDEFKPPAGR</sequence>
<protein>
    <submittedName>
        <fullName evidence="2 4">Uncharacterized protein</fullName>
    </submittedName>
</protein>
<dbReference type="EMBL" id="UYRT01007468">
    <property type="protein sequence ID" value="VDK42520.1"/>
    <property type="molecule type" value="Genomic_DNA"/>
</dbReference>
<organism evidence="4">
    <name type="scientific">Gongylonema pulchrum</name>
    <dbReference type="NCBI Taxonomy" id="637853"/>
    <lineage>
        <taxon>Eukaryota</taxon>
        <taxon>Metazoa</taxon>
        <taxon>Ecdysozoa</taxon>
        <taxon>Nematoda</taxon>
        <taxon>Chromadorea</taxon>
        <taxon>Rhabditida</taxon>
        <taxon>Spirurina</taxon>
        <taxon>Spiruromorpha</taxon>
        <taxon>Spiruroidea</taxon>
        <taxon>Gongylonematidae</taxon>
        <taxon>Gongylonema</taxon>
    </lineage>
</organism>
<evidence type="ECO:0000313" key="4">
    <source>
        <dbReference type="WBParaSite" id="GPUH_0000410401-mRNA-1"/>
    </source>
</evidence>
<keyword evidence="3" id="KW-1185">Reference proteome</keyword>
<feature type="region of interest" description="Disordered" evidence="1">
    <location>
        <begin position="174"/>
        <end position="203"/>
    </location>
</feature>
<dbReference type="Proteomes" id="UP000271098">
    <property type="component" value="Unassembled WGS sequence"/>
</dbReference>
<evidence type="ECO:0000313" key="3">
    <source>
        <dbReference type="Proteomes" id="UP000271098"/>
    </source>
</evidence>
<dbReference type="WBParaSite" id="GPUH_0000410401-mRNA-1">
    <property type="protein sequence ID" value="GPUH_0000410401-mRNA-1"/>
    <property type="gene ID" value="GPUH_0000410401"/>
</dbReference>
<feature type="compositionally biased region" description="Basic and acidic residues" evidence="1">
    <location>
        <begin position="177"/>
        <end position="203"/>
    </location>
</feature>
<evidence type="ECO:0000313" key="2">
    <source>
        <dbReference type="EMBL" id="VDK42520.1"/>
    </source>
</evidence>
<dbReference type="AlphaFoldDB" id="A0A183D5V6"/>
<accession>A0A183D5V6</accession>
<gene>
    <name evidence="2" type="ORF">GPUH_LOCUS4098</name>
</gene>
<name>A0A183D5V6_9BILA</name>
<proteinExistence type="predicted"/>
<evidence type="ECO:0000256" key="1">
    <source>
        <dbReference type="SAM" id="MobiDB-lite"/>
    </source>
</evidence>